<name>A0AAW3AYX8_9TRYP</name>
<dbReference type="InterPro" id="IPR001656">
    <property type="entry name" value="PsdUridine_synth_TruD"/>
</dbReference>
<comment type="caution">
    <text evidence="2">The sequence shown here is derived from an EMBL/GenBank/DDBJ whole genome shotgun (WGS) entry which is preliminary data.</text>
</comment>
<proteinExistence type="predicted"/>
<evidence type="ECO:0000313" key="2">
    <source>
        <dbReference type="EMBL" id="KAL0513654.1"/>
    </source>
</evidence>
<dbReference type="GO" id="GO:0001522">
    <property type="term" value="P:pseudouridine synthesis"/>
    <property type="evidence" value="ECO:0007669"/>
    <property type="project" value="InterPro"/>
</dbReference>
<keyword evidence="3" id="KW-1185">Reference proteome</keyword>
<gene>
    <name evidence="2" type="ORF">Q4I31_000825</name>
</gene>
<dbReference type="EMBL" id="JBAMZK010000004">
    <property type="protein sequence ID" value="KAL0513654.1"/>
    <property type="molecule type" value="Genomic_DNA"/>
</dbReference>
<feature type="region of interest" description="Disordered" evidence="1">
    <location>
        <begin position="340"/>
        <end position="361"/>
    </location>
</feature>
<feature type="compositionally biased region" description="Low complexity" evidence="1">
    <location>
        <begin position="1547"/>
        <end position="1556"/>
    </location>
</feature>
<feature type="compositionally biased region" description="Low complexity" evidence="1">
    <location>
        <begin position="21"/>
        <end position="30"/>
    </location>
</feature>
<feature type="compositionally biased region" description="Low complexity" evidence="1">
    <location>
        <begin position="95"/>
        <end position="127"/>
    </location>
</feature>
<feature type="region of interest" description="Disordered" evidence="1">
    <location>
        <begin position="1519"/>
        <end position="1569"/>
    </location>
</feature>
<feature type="region of interest" description="Disordered" evidence="1">
    <location>
        <begin position="21"/>
        <end position="56"/>
    </location>
</feature>
<evidence type="ECO:0000256" key="1">
    <source>
        <dbReference type="SAM" id="MobiDB-lite"/>
    </source>
</evidence>
<dbReference type="PANTHER" id="PTHR13326:SF23">
    <property type="match status" value="1"/>
</dbReference>
<dbReference type="GO" id="GO:0005634">
    <property type="term" value="C:nucleus"/>
    <property type="evidence" value="ECO:0007669"/>
    <property type="project" value="TreeGrafter"/>
</dbReference>
<organism evidence="2 3">
    <name type="scientific">Leishmania lindenbergi</name>
    <dbReference type="NCBI Taxonomy" id="651832"/>
    <lineage>
        <taxon>Eukaryota</taxon>
        <taxon>Discoba</taxon>
        <taxon>Euglenozoa</taxon>
        <taxon>Kinetoplastea</taxon>
        <taxon>Metakinetoplastina</taxon>
        <taxon>Trypanosomatida</taxon>
        <taxon>Trypanosomatidae</taxon>
        <taxon>Leishmaniinae</taxon>
        <taxon>Leishmania</taxon>
    </lineage>
</organism>
<reference evidence="2 3" key="1">
    <citation type="submission" date="2024-02" db="EMBL/GenBank/DDBJ databases">
        <title>FIRST GENOME SEQUENCES OF Leishmania (Viannia) shawi, Leishmania (Viannia) lindenbergi AND Leishmania (Viannia) utingensis.</title>
        <authorList>
            <person name="Resadore F."/>
            <person name="Custodio M.G.F."/>
            <person name="Boite M.C."/>
            <person name="Cupolillo E."/>
            <person name="Ferreira G.E.M."/>
        </authorList>
    </citation>
    <scope>NUCLEOTIDE SEQUENCE [LARGE SCALE GENOMIC DNA]</scope>
    <source>
        <strain evidence="2 3">MHOM/BR/1966/M15733</strain>
    </source>
</reference>
<dbReference type="Proteomes" id="UP001500131">
    <property type="component" value="Unassembled WGS sequence"/>
</dbReference>
<feature type="region of interest" description="Disordered" evidence="1">
    <location>
        <begin position="2005"/>
        <end position="2027"/>
    </location>
</feature>
<dbReference type="InterPro" id="IPR042214">
    <property type="entry name" value="TruD_catalytic"/>
</dbReference>
<feature type="region of interest" description="Disordered" evidence="1">
    <location>
        <begin position="95"/>
        <end position="128"/>
    </location>
</feature>
<feature type="region of interest" description="Disordered" evidence="1">
    <location>
        <begin position="425"/>
        <end position="458"/>
    </location>
</feature>
<dbReference type="GO" id="GO:0009982">
    <property type="term" value="F:pseudouridine synthase activity"/>
    <property type="evidence" value="ECO:0007669"/>
    <property type="project" value="InterPro"/>
</dbReference>
<dbReference type="PANTHER" id="PTHR13326">
    <property type="entry name" value="TRNA PSEUDOURIDINE SYNTHASE D"/>
    <property type="match status" value="1"/>
</dbReference>
<evidence type="ECO:0000313" key="3">
    <source>
        <dbReference type="Proteomes" id="UP001500131"/>
    </source>
</evidence>
<dbReference type="InterPro" id="IPR020103">
    <property type="entry name" value="PsdUridine_synth_cat_dom_sf"/>
</dbReference>
<protein>
    <submittedName>
        <fullName evidence="2">Uncharacterized protein</fullName>
    </submittedName>
</protein>
<dbReference type="SUPFAM" id="SSF55120">
    <property type="entry name" value="Pseudouridine synthase"/>
    <property type="match status" value="1"/>
</dbReference>
<dbReference type="GO" id="GO:0003723">
    <property type="term" value="F:RNA binding"/>
    <property type="evidence" value="ECO:0007669"/>
    <property type="project" value="InterPro"/>
</dbReference>
<accession>A0AAW3AYX8</accession>
<sequence>MLPSRGLLQHGTLAPTVVRWASSPSSSVTRRSCRDAKSTTSRQRRQPHPHASPSAAENCQVHANENAEAATSAVKTAAAAMDVDEVEHLLGVTATRPTPTSSAPSARTSAPMFASSLRSTTSTTTRTPETVVDPRAALHAKALHQTAVSTRGRDGLTHVQLEQIDRRRSKPSLSEAEFDVGMTERLLPELPRLPALHEVHYGDAVVQELDRSTYFARRRHDSTRIATPSMMNASSSHPSADLAATPNDPPMIVINGETCVELSLDEDLGETSFAVFDAEAAEAALATSDATAPAPIAAVAAASEPASSTAGGEQCVAANGDGGREKHDAAAVVCIGEAVDASDAPTPGNNSEDNNDTDEDGLSLPLNFGAERPWFVPTSGVVQLHPLSSQDCALLLRFVLYLRQQTEANLVPSLRRALIDAEHQATGTGVDGEKYAKGGDASATFEPPSPSSSIAADTSSRVRSSHLTLADVVRYLDTAPPPVIAFTESLPANRASPCATRPRPGSISPAFVFHLYLENISSQNALGHLAGLFGIPQRAFLTHTAASKMSCSTVLCAVAENRVRREHLLHLNTLRHPGFVMRVSDIREVDEDVCGSSDRSTGGNTSSSSSARLFFELARWQPLYHVEVLIRRVGSARSTASGAGLSTRQQIEHRLRAVQRVGAICFCANREASLARAATDVLHGFFRSALLNALQRQKAPVPLTRFLKRPNVATAQHAHHVSTDVTVRQVLKAFMQCNGDWQETVVRTPYVWRRRWINALRGLVWNTMASQRIRKAGREVCLGDIVLKPAYRDDVHRRGIMTVKAEHVMVVTTSAEAQAACMEDVFIPFLRGRYPEHLFADESTGHPIMTRRSMLALLRAMHAPQLLLGFTDEVRLLLDIRADVSPMLFRRLLGRPVEFEFAIMEDKPPMHALHFDAARLLTNDRWLAADSVKRLQSQPSSEISIKDANSSNGNAPRVAALQQTRAGHLMPPSVVLEHTTLGARLASGILSEEFFSVPSADDYVVLGHAHRHLDGGLVHAAPHSDTADVGDRVYSVYIRAVVEHNLAGLSNMLREYFVLSSIETEADSSLQHKVHRMRRELDPETEVLAAPVYCSTCYNRDHDTQEQCAEYQYKRHRRGVQLDLAAAALHLGEEAQMGGTVRGDAVLPGVAGTLEDGHRGLARDEASATDETLLMPPAKSMATTAAATTLAVAPMRTARTVCMRWRLRRRHDEQRWGVRLTKALHLVDIEDASLVREAAVWCSEAGDAVTSASTAAVAMPNEAEACPWPSSWISQSATLDEQTPPSSSSALRILRYLRAALHGSVNADTDAAPLQRDALAELLEHSPLIRLPPAALAAALPPSTETPAASQLKACKWRLTKVNAKPVTTQRDVAAVLLTEATKSREVWLTFEVSIGTTTEGSDADVLTHAKPGASGSMGVLSKCNNAVSTVQRGAVLQSTSAMPPEQRQEAEAAMRRALSGVSPDTRKWVQDLPHRVTVVLKKHRRDVQAHRSWGLQLDGSDMTLVNFAKLMSQFMTGSDARGKQGQGGGHSSVASIAPGNAFPRLNSSSSDNNNNERQSQRASKLLSDGDPALRQLLNDMYRVVRIHNTPVRHKVEAARAMANFQASLDAVLPSADVVGQSSQLYSSNHLGAHANTSTSSEQLFLTLTLERKATSYRLCNSLTTEQGLEPACAELNSCSDAPVSTNAPPSAAFPPPAAVAVVDAALLSGLATEHCPVRPITEVQLSRSVATVAINRLLLTSATMKKWGLRLQKGTRRLKAIQENEHFSFHVFASKKSQGTRIADTLRLLPSATAAATGATTRRAHHLYYVERVNRTAVRSHAELRQALQISTQQPTQQQQLGRGLTPLPALPPESVTLSVRQFPLLRLSATVRRGGVGEESALGPVGIQVDKRMQVVAVFAGSPMARALDEAAGPICSVRRLIRDRSDASCVMDNTPQVGSEAWWCAVQDVRLRQQLASVAAALSALSDSSAGGSAGDNNAEEECMAVTGTTKAKKSVKRQWNYGMDEDDGDNGGGSDDAPEARVTAAATEAFPSAPVRQVPALSPSPAEDKSALRAILRDLAATAAHVQQQFCMCTMVDGVHMLQASVLQEFAVAQLAKLDQHRGCTSSGTASSDDAAEAMVMLEAPGTELLQLQERLTAVHHEVRWEVVYAVESNRPLRTPADLAAAFAPGVAEETIILQQMIED</sequence>
<dbReference type="Gene3D" id="3.30.2350.20">
    <property type="entry name" value="TruD, catalytic domain"/>
    <property type="match status" value="1"/>
</dbReference>